<sequence length="267" mass="29164">MTTAVKARRWGWWFVAEHRVSHIRAYWITLLVTSLGSPFVYLLGLGLGLGILIDENQGGAGVGGVPYLTFVTPALLLSAVMQGSSQENTFGTFGGFKWTHWYITQYASPITPAQMVLGSQLGILVRTSITAACYVVVIAVAGIAPLGRALLLLPVAMLLSVAVGFAVTSWVATQVDDRGQLSFVERFVVTPLALFSGTFYPLEVLPAYLQWIGWISPLWHAVELGRWVMYGADIPGWRLVVHVLFLVALAAVTAALSIRTFERRLDK</sequence>
<evidence type="ECO:0000256" key="6">
    <source>
        <dbReference type="RuleBase" id="RU361157"/>
    </source>
</evidence>
<feature type="domain" description="ABC transmembrane type-2" evidence="7">
    <location>
        <begin position="29"/>
        <end position="264"/>
    </location>
</feature>
<dbReference type="PROSITE" id="PS51012">
    <property type="entry name" value="ABC_TM2"/>
    <property type="match status" value="1"/>
</dbReference>
<keyword evidence="6" id="KW-0813">Transport</keyword>
<evidence type="ECO:0000256" key="5">
    <source>
        <dbReference type="ARBA" id="ARBA00023251"/>
    </source>
</evidence>
<organism evidence="8 9">
    <name type="scientific">Tessaracoccus oleiagri</name>
    <dbReference type="NCBI Taxonomy" id="686624"/>
    <lineage>
        <taxon>Bacteria</taxon>
        <taxon>Bacillati</taxon>
        <taxon>Actinomycetota</taxon>
        <taxon>Actinomycetes</taxon>
        <taxon>Propionibacteriales</taxon>
        <taxon>Propionibacteriaceae</taxon>
        <taxon>Tessaracoccus</taxon>
    </lineage>
</organism>
<dbReference type="InterPro" id="IPR047817">
    <property type="entry name" value="ABC2_TM_bact-type"/>
</dbReference>
<evidence type="ECO:0000256" key="2">
    <source>
        <dbReference type="ARBA" id="ARBA00022692"/>
    </source>
</evidence>
<feature type="transmembrane region" description="Helical" evidence="6">
    <location>
        <begin position="150"/>
        <end position="171"/>
    </location>
</feature>
<dbReference type="GO" id="GO:0043190">
    <property type="term" value="C:ATP-binding cassette (ABC) transporter complex"/>
    <property type="evidence" value="ECO:0007669"/>
    <property type="project" value="InterPro"/>
</dbReference>
<dbReference type="PANTHER" id="PTHR43229:SF2">
    <property type="entry name" value="NODULATION PROTEIN J"/>
    <property type="match status" value="1"/>
</dbReference>
<accession>A0A1G9N0X6</accession>
<comment type="caution">
    <text evidence="6">Lacks conserved residue(s) required for the propagation of feature annotation.</text>
</comment>
<feature type="transmembrane region" description="Helical" evidence="6">
    <location>
        <begin position="239"/>
        <end position="258"/>
    </location>
</feature>
<gene>
    <name evidence="8" type="ORF">SAMN04488242_2868</name>
</gene>
<dbReference type="STRING" id="686624.SAMN04488242_2868"/>
<dbReference type="Proteomes" id="UP000199475">
    <property type="component" value="Unassembled WGS sequence"/>
</dbReference>
<dbReference type="RefSeq" id="WP_093253620.1">
    <property type="nucleotide sequence ID" value="NZ_FNGP01000006.1"/>
</dbReference>
<comment type="subcellular location">
    <subcellularLocation>
        <location evidence="6">Cell membrane</location>
        <topology evidence="6">Multi-pass membrane protein</topology>
    </subcellularLocation>
    <subcellularLocation>
        <location evidence="1">Membrane</location>
        <topology evidence="1">Multi-pass membrane protein</topology>
    </subcellularLocation>
</comment>
<evidence type="ECO:0000256" key="4">
    <source>
        <dbReference type="ARBA" id="ARBA00023136"/>
    </source>
</evidence>
<keyword evidence="3 6" id="KW-1133">Transmembrane helix</keyword>
<dbReference type="PRINTS" id="PR00164">
    <property type="entry name" value="ABC2TRNSPORT"/>
</dbReference>
<feature type="transmembrane region" description="Helical" evidence="6">
    <location>
        <begin position="26"/>
        <end position="53"/>
    </location>
</feature>
<dbReference type="GO" id="GO:0046677">
    <property type="term" value="P:response to antibiotic"/>
    <property type="evidence" value="ECO:0007669"/>
    <property type="project" value="UniProtKB-KW"/>
</dbReference>
<evidence type="ECO:0000256" key="3">
    <source>
        <dbReference type="ARBA" id="ARBA00022989"/>
    </source>
</evidence>
<keyword evidence="2 6" id="KW-0812">Transmembrane</keyword>
<name>A0A1G9N0X6_9ACTN</name>
<keyword evidence="9" id="KW-1185">Reference proteome</keyword>
<dbReference type="InterPro" id="IPR000412">
    <property type="entry name" value="ABC_2_transport"/>
</dbReference>
<feature type="transmembrane region" description="Helical" evidence="6">
    <location>
        <begin position="123"/>
        <end position="144"/>
    </location>
</feature>
<feature type="transmembrane region" description="Helical" evidence="6">
    <location>
        <begin position="59"/>
        <end position="80"/>
    </location>
</feature>
<dbReference type="Pfam" id="PF01061">
    <property type="entry name" value="ABC2_membrane"/>
    <property type="match status" value="1"/>
</dbReference>
<keyword evidence="6" id="KW-1003">Cell membrane</keyword>
<dbReference type="PANTHER" id="PTHR43229">
    <property type="entry name" value="NODULATION PROTEIN J"/>
    <property type="match status" value="1"/>
</dbReference>
<proteinExistence type="inferred from homology"/>
<comment type="similarity">
    <text evidence="6">Belongs to the ABC-2 integral membrane protein family.</text>
</comment>
<evidence type="ECO:0000313" key="8">
    <source>
        <dbReference type="EMBL" id="SDL80043.1"/>
    </source>
</evidence>
<keyword evidence="5" id="KW-0046">Antibiotic resistance</keyword>
<evidence type="ECO:0000256" key="1">
    <source>
        <dbReference type="ARBA" id="ARBA00004141"/>
    </source>
</evidence>
<evidence type="ECO:0000259" key="7">
    <source>
        <dbReference type="PROSITE" id="PS51012"/>
    </source>
</evidence>
<dbReference type="AlphaFoldDB" id="A0A1G9N0X6"/>
<dbReference type="GO" id="GO:0140359">
    <property type="term" value="F:ABC-type transporter activity"/>
    <property type="evidence" value="ECO:0007669"/>
    <property type="project" value="InterPro"/>
</dbReference>
<dbReference type="EMBL" id="FNGP01000006">
    <property type="protein sequence ID" value="SDL80043.1"/>
    <property type="molecule type" value="Genomic_DNA"/>
</dbReference>
<dbReference type="PIRSF" id="PIRSF006648">
    <property type="entry name" value="DrrB"/>
    <property type="match status" value="1"/>
</dbReference>
<dbReference type="InterPro" id="IPR051784">
    <property type="entry name" value="Nod_factor_ABC_transporter"/>
</dbReference>
<protein>
    <recommendedName>
        <fullName evidence="6">Transport permease protein</fullName>
    </recommendedName>
</protein>
<keyword evidence="4 6" id="KW-0472">Membrane</keyword>
<dbReference type="OrthoDB" id="9778589at2"/>
<evidence type="ECO:0000313" key="9">
    <source>
        <dbReference type="Proteomes" id="UP000199475"/>
    </source>
</evidence>
<dbReference type="InterPro" id="IPR013525">
    <property type="entry name" value="ABC2_TM"/>
</dbReference>
<reference evidence="8 9" key="1">
    <citation type="submission" date="2016-10" db="EMBL/GenBank/DDBJ databases">
        <authorList>
            <person name="de Groot N.N."/>
        </authorList>
    </citation>
    <scope>NUCLEOTIDE SEQUENCE [LARGE SCALE GENOMIC DNA]</scope>
    <source>
        <strain evidence="8 9">CGMCC 1.9159</strain>
    </source>
</reference>